<reference evidence="4 5" key="1">
    <citation type="submission" date="2019-05" db="EMBL/GenBank/DDBJ databases">
        <title>Emergence of the Ug99 lineage of the wheat stem rust pathogen through somatic hybridization.</title>
        <authorList>
            <person name="Li F."/>
            <person name="Upadhyaya N.M."/>
            <person name="Sperschneider J."/>
            <person name="Matny O."/>
            <person name="Nguyen-Phuc H."/>
            <person name="Mago R."/>
            <person name="Raley C."/>
            <person name="Miller M.E."/>
            <person name="Silverstein K.A.T."/>
            <person name="Henningsen E."/>
            <person name="Hirsch C.D."/>
            <person name="Visser B."/>
            <person name="Pretorius Z.A."/>
            <person name="Steffenson B.J."/>
            <person name="Schwessinger B."/>
            <person name="Dodds P.N."/>
            <person name="Figueroa M."/>
        </authorList>
    </citation>
    <scope>NUCLEOTIDE SEQUENCE [LARGE SCALE GENOMIC DNA]</scope>
    <source>
        <strain evidence="2">21-0</strain>
        <strain evidence="3 5">Ug99</strain>
    </source>
</reference>
<dbReference type="EMBL" id="VDEP01000440">
    <property type="protein sequence ID" value="KAA1081930.1"/>
    <property type="molecule type" value="Genomic_DNA"/>
</dbReference>
<accession>A0A5B0LPW7</accession>
<sequence length="97" mass="10606">MFSQLILSALIAMLSLGTSMVSSEVIYCDGKKVATPKYGLQDAKFAMCSVMQDLQLTYHPAQAVPEFKQKTGYTCEENETPVCCINQNPTNPSECSS</sequence>
<feature type="chain" id="PRO_5036137015" description="Hydrophobin" evidence="1">
    <location>
        <begin position="24"/>
        <end position="97"/>
    </location>
</feature>
<evidence type="ECO:0000313" key="4">
    <source>
        <dbReference type="Proteomes" id="UP000324748"/>
    </source>
</evidence>
<protein>
    <recommendedName>
        <fullName evidence="6">Hydrophobin</fullName>
    </recommendedName>
</protein>
<evidence type="ECO:0000313" key="3">
    <source>
        <dbReference type="EMBL" id="KAA1081930.1"/>
    </source>
</evidence>
<dbReference type="Proteomes" id="UP000324748">
    <property type="component" value="Unassembled WGS sequence"/>
</dbReference>
<keyword evidence="4" id="KW-1185">Reference proteome</keyword>
<evidence type="ECO:0000313" key="2">
    <source>
        <dbReference type="EMBL" id="KAA1066461.1"/>
    </source>
</evidence>
<evidence type="ECO:0000313" key="5">
    <source>
        <dbReference type="Proteomes" id="UP000325313"/>
    </source>
</evidence>
<keyword evidence="1" id="KW-0732">Signal</keyword>
<evidence type="ECO:0000256" key="1">
    <source>
        <dbReference type="SAM" id="SignalP"/>
    </source>
</evidence>
<organism evidence="2 4">
    <name type="scientific">Puccinia graminis f. sp. tritici</name>
    <dbReference type="NCBI Taxonomy" id="56615"/>
    <lineage>
        <taxon>Eukaryota</taxon>
        <taxon>Fungi</taxon>
        <taxon>Dikarya</taxon>
        <taxon>Basidiomycota</taxon>
        <taxon>Pucciniomycotina</taxon>
        <taxon>Pucciniomycetes</taxon>
        <taxon>Pucciniales</taxon>
        <taxon>Pucciniaceae</taxon>
        <taxon>Puccinia</taxon>
    </lineage>
</organism>
<dbReference type="Proteomes" id="UP000325313">
    <property type="component" value="Unassembled WGS sequence"/>
</dbReference>
<gene>
    <name evidence="2" type="ORF">PGT21_030976</name>
    <name evidence="3" type="ORF">PGTUg99_029363</name>
</gene>
<proteinExistence type="predicted"/>
<dbReference type="EMBL" id="VSWC01000196">
    <property type="protein sequence ID" value="KAA1066461.1"/>
    <property type="molecule type" value="Genomic_DNA"/>
</dbReference>
<feature type="signal peptide" evidence="1">
    <location>
        <begin position="1"/>
        <end position="23"/>
    </location>
</feature>
<comment type="caution">
    <text evidence="2">The sequence shown here is derived from an EMBL/GenBank/DDBJ whole genome shotgun (WGS) entry which is preliminary data.</text>
</comment>
<evidence type="ECO:0008006" key="6">
    <source>
        <dbReference type="Google" id="ProtNLM"/>
    </source>
</evidence>
<dbReference type="AlphaFoldDB" id="A0A5B0LPW7"/>
<name>A0A5B0LPW7_PUCGR</name>